<feature type="compositionally biased region" description="Polar residues" evidence="1">
    <location>
        <begin position="139"/>
        <end position="151"/>
    </location>
</feature>
<dbReference type="SUPFAM" id="SSF53300">
    <property type="entry name" value="vWA-like"/>
    <property type="match status" value="1"/>
</dbReference>
<feature type="transmembrane region" description="Helical" evidence="2">
    <location>
        <begin position="45"/>
        <end position="64"/>
    </location>
</feature>
<feature type="compositionally biased region" description="Polar residues" evidence="1">
    <location>
        <begin position="73"/>
        <end position="84"/>
    </location>
</feature>
<evidence type="ECO:0000313" key="3">
    <source>
        <dbReference type="EMBL" id="MEA5362911.1"/>
    </source>
</evidence>
<feature type="region of interest" description="Disordered" evidence="1">
    <location>
        <begin position="69"/>
        <end position="88"/>
    </location>
</feature>
<keyword evidence="2" id="KW-0472">Membrane</keyword>
<accession>A0ABU5R9J5</accession>
<comment type="caution">
    <text evidence="3">The sequence shown here is derived from an EMBL/GenBank/DDBJ whole genome shotgun (WGS) entry which is preliminary data.</text>
</comment>
<evidence type="ECO:0000313" key="4">
    <source>
        <dbReference type="Proteomes" id="UP001304298"/>
    </source>
</evidence>
<reference evidence="3 4" key="1">
    <citation type="submission" date="2023-12" db="EMBL/GenBank/DDBJ databases">
        <title>Amycolatopsis sp. V23-08.</title>
        <authorList>
            <person name="Somphong A."/>
        </authorList>
    </citation>
    <scope>NUCLEOTIDE SEQUENCE [LARGE SCALE GENOMIC DNA]</scope>
    <source>
        <strain evidence="3 4">V23-08</strain>
    </source>
</reference>
<dbReference type="Proteomes" id="UP001304298">
    <property type="component" value="Unassembled WGS sequence"/>
</dbReference>
<dbReference type="EMBL" id="JAYFSI010000006">
    <property type="protein sequence ID" value="MEA5362911.1"/>
    <property type="molecule type" value="Genomic_DNA"/>
</dbReference>
<proteinExistence type="predicted"/>
<dbReference type="InterPro" id="IPR036465">
    <property type="entry name" value="vWFA_dom_sf"/>
</dbReference>
<evidence type="ECO:0000256" key="1">
    <source>
        <dbReference type="SAM" id="MobiDB-lite"/>
    </source>
</evidence>
<organism evidence="3 4">
    <name type="scientific">Amycolatopsis heterodermiae</name>
    <dbReference type="NCBI Taxonomy" id="3110235"/>
    <lineage>
        <taxon>Bacteria</taxon>
        <taxon>Bacillati</taxon>
        <taxon>Actinomycetota</taxon>
        <taxon>Actinomycetes</taxon>
        <taxon>Pseudonocardiales</taxon>
        <taxon>Pseudonocardiaceae</taxon>
        <taxon>Amycolatopsis</taxon>
    </lineage>
</organism>
<protein>
    <submittedName>
        <fullName evidence="3">VWA domain-containing protein</fullName>
    </submittedName>
</protein>
<keyword evidence="2" id="KW-0812">Transmembrane</keyword>
<dbReference type="Gene3D" id="3.40.50.410">
    <property type="entry name" value="von Willebrand factor, type A domain"/>
    <property type="match status" value="1"/>
</dbReference>
<evidence type="ECO:0000256" key="2">
    <source>
        <dbReference type="SAM" id="Phobius"/>
    </source>
</evidence>
<keyword evidence="4" id="KW-1185">Reference proteome</keyword>
<feature type="region of interest" description="Disordered" evidence="1">
    <location>
        <begin position="107"/>
        <end position="152"/>
    </location>
</feature>
<dbReference type="RefSeq" id="WP_323330670.1">
    <property type="nucleotide sequence ID" value="NZ_JAYFSI010000006.1"/>
</dbReference>
<gene>
    <name evidence="3" type="ORF">VA596_25490</name>
</gene>
<sequence length="528" mass="55552">MARTTWWRVGLVVLLTAALVSWVAGSGWLDWMLADHHPARNVLEALSWPAGVLAFLWLAVPSLLKWARPADSTADTPPRATTMTAHRGTGVTIQAGRDIRGKTVLKTVRSPGDHPDEPASPAADEPDEPDAPASADASTMRSHTGSGTTIQAVRDIRGGIRMGTFLSVPMPRAVRTLIIVVLVVALAGGAVAAVVTWVLPEFAPTYKTEFLVDLSATGADQSAVAESSESLRKAIGNTGDDDAVALRTFGGQCGTDGNTSQVVTFGTGNRDDIGSAMSGASVSGAATLVRGLIGAAEDFSAPFSQNAKQVNRIVVVTRNGVDACDDDTGFVQREIRDRLAASGLAVEFRFVGYRLADKDKPVLDKLASSASAPPPVLAQDPAELQAALDWIANVEPVLRSAHDVVGALNPVAKQLNDAAQAVVDGRMDVADRTLAAIKPASADVEFSNLESRAKTPDAIEVYRRATSLRDRQKNAVPAVTGLLDLARAGKPFAAELTAFRHEADLYNSEVDVLNTLLARMRAAGPGGH</sequence>
<name>A0ABU5R9J5_9PSEU</name>
<feature type="transmembrane region" description="Helical" evidence="2">
    <location>
        <begin position="177"/>
        <end position="199"/>
    </location>
</feature>
<keyword evidence="2" id="KW-1133">Transmembrane helix</keyword>